<gene>
    <name evidence="1" type="ORF">RN001_000883</name>
</gene>
<protein>
    <submittedName>
        <fullName evidence="1">Uncharacterized protein</fullName>
    </submittedName>
</protein>
<dbReference type="EMBL" id="JARPUR010000001">
    <property type="protein sequence ID" value="KAK4884612.1"/>
    <property type="molecule type" value="Genomic_DNA"/>
</dbReference>
<evidence type="ECO:0000313" key="2">
    <source>
        <dbReference type="Proteomes" id="UP001353858"/>
    </source>
</evidence>
<reference evidence="2" key="1">
    <citation type="submission" date="2023-01" db="EMBL/GenBank/DDBJ databases">
        <title>Key to firefly adult light organ development and bioluminescence: homeobox transcription factors regulate luciferase expression and transportation to peroxisome.</title>
        <authorList>
            <person name="Fu X."/>
        </authorList>
    </citation>
    <scope>NUCLEOTIDE SEQUENCE [LARGE SCALE GENOMIC DNA]</scope>
</reference>
<accession>A0AAN7SJC4</accession>
<dbReference type="Proteomes" id="UP001353858">
    <property type="component" value="Unassembled WGS sequence"/>
</dbReference>
<dbReference type="AlphaFoldDB" id="A0AAN7SJC4"/>
<evidence type="ECO:0000313" key="1">
    <source>
        <dbReference type="EMBL" id="KAK4884612.1"/>
    </source>
</evidence>
<name>A0AAN7SJC4_9COLE</name>
<keyword evidence="2" id="KW-1185">Reference proteome</keyword>
<proteinExistence type="predicted"/>
<sequence length="146" mass="16519">MYVNTNTDFGSTVPTKLHLNAICCKKITDQESTHSEPVLSTPALENEDSQISEPSILSTGTSIYSKTPSGCKKQGQQTDPRDNFLITINERLNRPKADGHEMDRFYVYGDNVAMKLRVLLTHQRIMTEKLINDVLFEAECNILNRQ</sequence>
<organism evidence="1 2">
    <name type="scientific">Aquatica leii</name>
    <dbReference type="NCBI Taxonomy" id="1421715"/>
    <lineage>
        <taxon>Eukaryota</taxon>
        <taxon>Metazoa</taxon>
        <taxon>Ecdysozoa</taxon>
        <taxon>Arthropoda</taxon>
        <taxon>Hexapoda</taxon>
        <taxon>Insecta</taxon>
        <taxon>Pterygota</taxon>
        <taxon>Neoptera</taxon>
        <taxon>Endopterygota</taxon>
        <taxon>Coleoptera</taxon>
        <taxon>Polyphaga</taxon>
        <taxon>Elateriformia</taxon>
        <taxon>Elateroidea</taxon>
        <taxon>Lampyridae</taxon>
        <taxon>Luciolinae</taxon>
        <taxon>Aquatica</taxon>
    </lineage>
</organism>
<comment type="caution">
    <text evidence="1">The sequence shown here is derived from an EMBL/GenBank/DDBJ whole genome shotgun (WGS) entry which is preliminary data.</text>
</comment>